<dbReference type="EMBL" id="JAVDYI010000001">
    <property type="protein sequence ID" value="MDR7356671.1"/>
    <property type="molecule type" value="Genomic_DNA"/>
</dbReference>
<evidence type="ECO:0000256" key="3">
    <source>
        <dbReference type="ARBA" id="ARBA00022553"/>
    </source>
</evidence>
<dbReference type="PANTHER" id="PTHR24421:SF10">
    <property type="entry name" value="NITRATE_NITRITE SENSOR PROTEIN NARQ"/>
    <property type="match status" value="1"/>
</dbReference>
<dbReference type="Proteomes" id="UP001183817">
    <property type="component" value="Unassembled WGS sequence"/>
</dbReference>
<feature type="transmembrane region" description="Helical" evidence="9">
    <location>
        <begin position="272"/>
        <end position="296"/>
    </location>
</feature>
<name>A0ABU2BDG1_9MICC</name>
<keyword evidence="8" id="KW-0902">Two-component regulatory system</keyword>
<dbReference type="InterPro" id="IPR050482">
    <property type="entry name" value="Sensor_HK_TwoCompSys"/>
</dbReference>
<sequence>MAWARAVSIAVLPLAAVSLSLAAWALTSGVDAPAARWLGLCIFMSLPALVLGHLITRRLPRQGVGALLGCAGLVILAVGCTDTYLAAAKASSALPVNGLWISLAQGAWMLLYLPWALMLLVFPSGILGDRSARRLAAGLTAVAAVFGVLAALSPAPYGDPFQQHRGLGSVPGADIAAVALLPGFLALLVLSVVDLGRRFRRADPAERNQIRWLALAGTGIPATLLLCWAGYLVNRNESIVMVGLAAMYLFIPAAIGLAILHEDLFDAGRVLVSAMGVGAVLGAVVALAVLLMWWPGTGSRPAMALVVAGTAAGTVVLMALRPRIQRLIGRLVYAEHERLVETLKAFENRVFTNAARPADLEGILRAATADPLLRIGYALSSGDGFCDASGSRLGADSGIPVALSGKVSGILIPGPGRGRVFNAEATRALALMLEMGRQQVELSGALAEVDASRTRLLLASLAERKRLERDLHDGAQQRLVALGMGLRLMQRRLPANGQELAAQLDAAVAELATAVAELRQIAHGIRPSALDEGLETALRQLSGRSPTPVSLHIDGHLADVPEVVGATAYFVAAEAVHNANKHAAAQRITVRLGSEGQAIRLYVSDDGRGGARSTPGGGLAGLDDRVNALGGKLVVSSESGCGTTIEAVLPCGW</sequence>
<accession>A0ABU2BDG1</accession>
<dbReference type="Gene3D" id="1.20.5.1930">
    <property type="match status" value="1"/>
</dbReference>
<keyword evidence="7" id="KW-0067">ATP-binding</keyword>
<evidence type="ECO:0000259" key="10">
    <source>
        <dbReference type="Pfam" id="PF02518"/>
    </source>
</evidence>
<evidence type="ECO:0000256" key="2">
    <source>
        <dbReference type="ARBA" id="ARBA00012438"/>
    </source>
</evidence>
<dbReference type="PANTHER" id="PTHR24421">
    <property type="entry name" value="NITRATE/NITRITE SENSOR PROTEIN NARX-RELATED"/>
    <property type="match status" value="1"/>
</dbReference>
<evidence type="ECO:0000256" key="8">
    <source>
        <dbReference type="ARBA" id="ARBA00023012"/>
    </source>
</evidence>
<dbReference type="CDD" id="cd16917">
    <property type="entry name" value="HATPase_UhpB-NarQ-NarX-like"/>
    <property type="match status" value="1"/>
</dbReference>
<protein>
    <recommendedName>
        <fullName evidence="2">histidine kinase</fullName>
        <ecNumber evidence="2">2.7.13.3</ecNumber>
    </recommendedName>
</protein>
<keyword evidence="9" id="KW-0812">Transmembrane</keyword>
<feature type="transmembrane region" description="Helical" evidence="9">
    <location>
        <begin position="175"/>
        <end position="193"/>
    </location>
</feature>
<evidence type="ECO:0000313" key="13">
    <source>
        <dbReference type="Proteomes" id="UP001183817"/>
    </source>
</evidence>
<feature type="transmembrane region" description="Helical" evidence="9">
    <location>
        <begin position="67"/>
        <end position="87"/>
    </location>
</feature>
<dbReference type="GO" id="GO:0016301">
    <property type="term" value="F:kinase activity"/>
    <property type="evidence" value="ECO:0007669"/>
    <property type="project" value="UniProtKB-KW"/>
</dbReference>
<feature type="transmembrane region" description="Helical" evidence="9">
    <location>
        <begin position="35"/>
        <end position="55"/>
    </location>
</feature>
<dbReference type="Pfam" id="PF07730">
    <property type="entry name" value="HisKA_3"/>
    <property type="match status" value="1"/>
</dbReference>
<proteinExistence type="predicted"/>
<comment type="caution">
    <text evidence="12">The sequence shown here is derived from an EMBL/GenBank/DDBJ whole genome shotgun (WGS) entry which is preliminary data.</text>
</comment>
<evidence type="ECO:0000256" key="1">
    <source>
        <dbReference type="ARBA" id="ARBA00000085"/>
    </source>
</evidence>
<keyword evidence="9" id="KW-1133">Transmembrane helix</keyword>
<keyword evidence="13" id="KW-1185">Reference proteome</keyword>
<keyword evidence="5" id="KW-0547">Nucleotide-binding</keyword>
<comment type="catalytic activity">
    <reaction evidence="1">
        <text>ATP + protein L-histidine = ADP + protein N-phospho-L-histidine.</text>
        <dbReference type="EC" id="2.7.13.3"/>
    </reaction>
</comment>
<feature type="transmembrane region" description="Helical" evidence="9">
    <location>
        <begin position="302"/>
        <end position="320"/>
    </location>
</feature>
<dbReference type="Gene3D" id="3.30.565.10">
    <property type="entry name" value="Histidine kinase-like ATPase, C-terminal domain"/>
    <property type="match status" value="1"/>
</dbReference>
<feature type="transmembrane region" description="Helical" evidence="9">
    <location>
        <begin position="99"/>
        <end position="123"/>
    </location>
</feature>
<dbReference type="EC" id="2.7.13.3" evidence="2"/>
<keyword evidence="6 12" id="KW-0418">Kinase</keyword>
<gene>
    <name evidence="12" type="ORF">J2S64_000362</name>
</gene>
<evidence type="ECO:0000256" key="5">
    <source>
        <dbReference type="ARBA" id="ARBA00022741"/>
    </source>
</evidence>
<evidence type="ECO:0000313" key="12">
    <source>
        <dbReference type="EMBL" id="MDR7356671.1"/>
    </source>
</evidence>
<evidence type="ECO:0000259" key="11">
    <source>
        <dbReference type="Pfam" id="PF07730"/>
    </source>
</evidence>
<dbReference type="InterPro" id="IPR003594">
    <property type="entry name" value="HATPase_dom"/>
</dbReference>
<feature type="domain" description="Histidine kinase/HSP90-like ATPase" evidence="10">
    <location>
        <begin position="570"/>
        <end position="650"/>
    </location>
</feature>
<dbReference type="RefSeq" id="WP_310287623.1">
    <property type="nucleotide sequence ID" value="NZ_BAAAWO010000001.1"/>
</dbReference>
<dbReference type="Pfam" id="PF02518">
    <property type="entry name" value="HATPase_c"/>
    <property type="match status" value="1"/>
</dbReference>
<dbReference type="SUPFAM" id="SSF55874">
    <property type="entry name" value="ATPase domain of HSP90 chaperone/DNA topoisomerase II/histidine kinase"/>
    <property type="match status" value="1"/>
</dbReference>
<evidence type="ECO:0000256" key="6">
    <source>
        <dbReference type="ARBA" id="ARBA00022777"/>
    </source>
</evidence>
<organism evidence="12 13">
    <name type="scientific">Paeniglutamicibacter sulfureus</name>
    <dbReference type="NCBI Taxonomy" id="43666"/>
    <lineage>
        <taxon>Bacteria</taxon>
        <taxon>Bacillati</taxon>
        <taxon>Actinomycetota</taxon>
        <taxon>Actinomycetes</taxon>
        <taxon>Micrococcales</taxon>
        <taxon>Micrococcaceae</taxon>
        <taxon>Paeniglutamicibacter</taxon>
    </lineage>
</organism>
<dbReference type="InterPro" id="IPR011712">
    <property type="entry name" value="Sig_transdc_His_kin_sub3_dim/P"/>
</dbReference>
<evidence type="ECO:0000256" key="9">
    <source>
        <dbReference type="SAM" id="Phobius"/>
    </source>
</evidence>
<reference evidence="12 13" key="1">
    <citation type="submission" date="2023-07" db="EMBL/GenBank/DDBJ databases">
        <title>Sequencing the genomes of 1000 actinobacteria strains.</title>
        <authorList>
            <person name="Klenk H.-P."/>
        </authorList>
    </citation>
    <scope>NUCLEOTIDE SEQUENCE [LARGE SCALE GENOMIC DNA]</scope>
    <source>
        <strain evidence="12 13">DSM 20167</strain>
    </source>
</reference>
<keyword evidence="3" id="KW-0597">Phosphoprotein</keyword>
<evidence type="ECO:0000256" key="4">
    <source>
        <dbReference type="ARBA" id="ARBA00022679"/>
    </source>
</evidence>
<feature type="transmembrane region" description="Helical" evidence="9">
    <location>
        <begin position="213"/>
        <end position="233"/>
    </location>
</feature>
<keyword evidence="9" id="KW-0472">Membrane</keyword>
<feature type="domain" description="Signal transduction histidine kinase subgroup 3 dimerisation and phosphoacceptor" evidence="11">
    <location>
        <begin position="463"/>
        <end position="530"/>
    </location>
</feature>
<feature type="transmembrane region" description="Helical" evidence="9">
    <location>
        <begin position="239"/>
        <end position="260"/>
    </location>
</feature>
<evidence type="ECO:0000256" key="7">
    <source>
        <dbReference type="ARBA" id="ARBA00022840"/>
    </source>
</evidence>
<dbReference type="InterPro" id="IPR036890">
    <property type="entry name" value="HATPase_C_sf"/>
</dbReference>
<feature type="transmembrane region" description="Helical" evidence="9">
    <location>
        <begin position="135"/>
        <end position="155"/>
    </location>
</feature>
<keyword evidence="4" id="KW-0808">Transferase</keyword>